<comment type="caution">
    <text evidence="2">The sequence shown here is derived from an EMBL/GenBank/DDBJ whole genome shotgun (WGS) entry which is preliminary data.</text>
</comment>
<organism evidence="2 3">
    <name type="scientific">Dyella flagellata</name>
    <dbReference type="NCBI Taxonomy" id="1867833"/>
    <lineage>
        <taxon>Bacteria</taxon>
        <taxon>Pseudomonadati</taxon>
        <taxon>Pseudomonadota</taxon>
        <taxon>Gammaproteobacteria</taxon>
        <taxon>Lysobacterales</taxon>
        <taxon>Rhodanobacteraceae</taxon>
        <taxon>Dyella</taxon>
    </lineage>
</organism>
<dbReference type="EMBL" id="BSOA01000018">
    <property type="protein sequence ID" value="GLQ88656.1"/>
    <property type="molecule type" value="Genomic_DNA"/>
</dbReference>
<evidence type="ECO:0000313" key="3">
    <source>
        <dbReference type="Proteomes" id="UP001156627"/>
    </source>
</evidence>
<feature type="chain" id="PRO_5046653277" evidence="1">
    <location>
        <begin position="25"/>
        <end position="109"/>
    </location>
</feature>
<protein>
    <submittedName>
        <fullName evidence="2">Uncharacterized protein</fullName>
    </submittedName>
</protein>
<evidence type="ECO:0000313" key="2">
    <source>
        <dbReference type="EMBL" id="GLQ88656.1"/>
    </source>
</evidence>
<sequence length="109" mass="11556">MAMNFRYCTLAGLVLMGMTSVAMAASDDNKTVASAGVQQGTGYFRLVEPTSVSCLYSVIYIPNLSTDAGQRAMYATVLAAESSSRKIAHLSYDVDSMGRCNASLVEIAP</sequence>
<proteinExistence type="predicted"/>
<reference evidence="3" key="1">
    <citation type="journal article" date="2019" name="Int. J. Syst. Evol. Microbiol.">
        <title>The Global Catalogue of Microorganisms (GCM) 10K type strain sequencing project: providing services to taxonomists for standard genome sequencing and annotation.</title>
        <authorList>
            <consortium name="The Broad Institute Genomics Platform"/>
            <consortium name="The Broad Institute Genome Sequencing Center for Infectious Disease"/>
            <person name="Wu L."/>
            <person name="Ma J."/>
        </authorList>
    </citation>
    <scope>NUCLEOTIDE SEQUENCE [LARGE SCALE GENOMIC DNA]</scope>
    <source>
        <strain evidence="3">NBRC 111981</strain>
    </source>
</reference>
<accession>A0ABQ5XDE1</accession>
<gene>
    <name evidence="2" type="ORF">GCM10007898_22260</name>
</gene>
<dbReference type="Proteomes" id="UP001156627">
    <property type="component" value="Unassembled WGS sequence"/>
</dbReference>
<keyword evidence="1" id="KW-0732">Signal</keyword>
<name>A0ABQ5XDE1_9GAMM</name>
<keyword evidence="3" id="KW-1185">Reference proteome</keyword>
<evidence type="ECO:0000256" key="1">
    <source>
        <dbReference type="SAM" id="SignalP"/>
    </source>
</evidence>
<feature type="signal peptide" evidence="1">
    <location>
        <begin position="1"/>
        <end position="24"/>
    </location>
</feature>